<feature type="transmembrane region" description="Helical" evidence="1">
    <location>
        <begin position="6"/>
        <end position="29"/>
    </location>
</feature>
<gene>
    <name evidence="2" type="ORF">SYN_03683</name>
</gene>
<feature type="transmembrane region" description="Helical" evidence="1">
    <location>
        <begin position="63"/>
        <end position="81"/>
    </location>
</feature>
<dbReference type="InParanoid" id="Q2LV84"/>
<proteinExistence type="predicted"/>
<dbReference type="EMBL" id="CP000252">
    <property type="protein sequence ID" value="ABC77997.1"/>
    <property type="molecule type" value="Genomic_DNA"/>
</dbReference>
<feature type="transmembrane region" description="Helical" evidence="1">
    <location>
        <begin position="134"/>
        <end position="151"/>
    </location>
</feature>
<dbReference type="HOGENOM" id="CLU_1266353_0_0_7"/>
<feature type="transmembrane region" description="Helical" evidence="1">
    <location>
        <begin position="109"/>
        <end position="128"/>
    </location>
</feature>
<sequence length="218" mass="24574">MDNLAGSAYLIPFTIIFFWVGFGLSQLIIKTKLSGKDILLSLVISWIVSSIPQLFLGTEIYKTINEAIIVCVVSFFISIIMRNKAKNNELNQYVNLINNNSNEVKRIKIGFDWPCCLFGFFFGVPLFLKKLNSWGGVITGIVILYVLLNTSESSHARNAAFVIFLVIIGFSIFLGFKANEMAAKQLIDNGWKFKEGEDSNVALASEKWNINRKEKNEL</sequence>
<feature type="transmembrane region" description="Helical" evidence="1">
    <location>
        <begin position="38"/>
        <end position="57"/>
    </location>
</feature>
<keyword evidence="3" id="KW-1185">Reference proteome</keyword>
<dbReference type="KEGG" id="sat:SYN_03683"/>
<accession>Q2LV84</accession>
<protein>
    <submittedName>
        <fullName evidence="2">Hypothetical membrane protein</fullName>
    </submittedName>
</protein>
<evidence type="ECO:0000313" key="3">
    <source>
        <dbReference type="Proteomes" id="UP000001933"/>
    </source>
</evidence>
<evidence type="ECO:0000256" key="1">
    <source>
        <dbReference type="SAM" id="Phobius"/>
    </source>
</evidence>
<dbReference type="RefSeq" id="WP_011418018.1">
    <property type="nucleotide sequence ID" value="NC_007759.1"/>
</dbReference>
<dbReference type="Proteomes" id="UP000001933">
    <property type="component" value="Chromosome"/>
</dbReference>
<keyword evidence="1" id="KW-1133">Transmembrane helix</keyword>
<keyword evidence="1" id="KW-0812">Transmembrane</keyword>
<name>Q2LV84_SYNAS</name>
<reference evidence="2 3" key="1">
    <citation type="journal article" date="2007" name="Proc. Natl. Acad. Sci. U.S.A.">
        <title>The genome of Syntrophus aciditrophicus: life at the thermodynamic limit of microbial growth.</title>
        <authorList>
            <person name="McInerney M.J."/>
            <person name="Rohlin L."/>
            <person name="Mouttaki H."/>
            <person name="Kim U."/>
            <person name="Krupp R.S."/>
            <person name="Rios-Hernandez L."/>
            <person name="Sieber J."/>
            <person name="Struchtemeyer C.G."/>
            <person name="Bhattacharyya A."/>
            <person name="Campbell J.W."/>
            <person name="Gunsalus R.P."/>
        </authorList>
    </citation>
    <scope>NUCLEOTIDE SEQUENCE [LARGE SCALE GENOMIC DNA]</scope>
    <source>
        <strain evidence="2 3">SB</strain>
    </source>
</reference>
<dbReference type="AlphaFoldDB" id="Q2LV84"/>
<organism evidence="2 3">
    <name type="scientific">Syntrophus aciditrophicus (strain SB)</name>
    <dbReference type="NCBI Taxonomy" id="56780"/>
    <lineage>
        <taxon>Bacteria</taxon>
        <taxon>Pseudomonadati</taxon>
        <taxon>Thermodesulfobacteriota</taxon>
        <taxon>Syntrophia</taxon>
        <taxon>Syntrophales</taxon>
        <taxon>Syntrophaceae</taxon>
        <taxon>Syntrophus</taxon>
    </lineage>
</organism>
<dbReference type="eggNOG" id="ENOG5033K2W">
    <property type="taxonomic scope" value="Bacteria"/>
</dbReference>
<feature type="transmembrane region" description="Helical" evidence="1">
    <location>
        <begin position="158"/>
        <end position="176"/>
    </location>
</feature>
<keyword evidence="1" id="KW-0472">Membrane</keyword>
<evidence type="ECO:0000313" key="2">
    <source>
        <dbReference type="EMBL" id="ABC77997.1"/>
    </source>
</evidence>